<proteinExistence type="predicted"/>
<evidence type="ECO:0000313" key="2">
    <source>
        <dbReference type="Proteomes" id="UP000183832"/>
    </source>
</evidence>
<evidence type="ECO:0000313" key="1">
    <source>
        <dbReference type="EMBL" id="CRL05867.1"/>
    </source>
</evidence>
<dbReference type="Proteomes" id="UP000183832">
    <property type="component" value="Unassembled WGS sequence"/>
</dbReference>
<keyword evidence="2" id="KW-1185">Reference proteome</keyword>
<accession>A0A1J1J025</accession>
<dbReference type="EMBL" id="CVRI01000066">
    <property type="protein sequence ID" value="CRL05867.1"/>
    <property type="molecule type" value="Genomic_DNA"/>
</dbReference>
<name>A0A1J1J025_9DIPT</name>
<gene>
    <name evidence="1" type="ORF">CLUMA_CG019374</name>
</gene>
<protein>
    <submittedName>
        <fullName evidence="1">CLUMA_CG019374, isoform A</fullName>
    </submittedName>
</protein>
<dbReference type="AlphaFoldDB" id="A0A1J1J025"/>
<organism evidence="1 2">
    <name type="scientific">Clunio marinus</name>
    <dbReference type="NCBI Taxonomy" id="568069"/>
    <lineage>
        <taxon>Eukaryota</taxon>
        <taxon>Metazoa</taxon>
        <taxon>Ecdysozoa</taxon>
        <taxon>Arthropoda</taxon>
        <taxon>Hexapoda</taxon>
        <taxon>Insecta</taxon>
        <taxon>Pterygota</taxon>
        <taxon>Neoptera</taxon>
        <taxon>Endopterygota</taxon>
        <taxon>Diptera</taxon>
        <taxon>Nematocera</taxon>
        <taxon>Chironomoidea</taxon>
        <taxon>Chironomidae</taxon>
        <taxon>Clunio</taxon>
    </lineage>
</organism>
<sequence length="70" mass="8431">MQAFEKLLPYKQIEETWDMKKQNLSHELNRFFAFCCPSKVFNFVRERGPCPHRLKRVKCVTKINKIEGGW</sequence>
<reference evidence="1 2" key="1">
    <citation type="submission" date="2015-04" db="EMBL/GenBank/DDBJ databases">
        <authorList>
            <person name="Syromyatnikov M.Y."/>
            <person name="Popov V.N."/>
        </authorList>
    </citation>
    <scope>NUCLEOTIDE SEQUENCE [LARGE SCALE GENOMIC DNA]</scope>
</reference>